<comment type="similarity">
    <text evidence="2">Belongs to the cutinase family.</text>
</comment>
<evidence type="ECO:0000256" key="9">
    <source>
        <dbReference type="ARBA" id="ARBA00034045"/>
    </source>
</evidence>
<keyword evidence="13" id="KW-1185">Reference proteome</keyword>
<keyword evidence="7" id="KW-0378">Hydrolase</keyword>
<organism evidence="12 13">
    <name type="scientific">Aulographum hederae CBS 113979</name>
    <dbReference type="NCBI Taxonomy" id="1176131"/>
    <lineage>
        <taxon>Eukaryota</taxon>
        <taxon>Fungi</taxon>
        <taxon>Dikarya</taxon>
        <taxon>Ascomycota</taxon>
        <taxon>Pezizomycotina</taxon>
        <taxon>Dothideomycetes</taxon>
        <taxon>Pleosporomycetidae</taxon>
        <taxon>Aulographales</taxon>
        <taxon>Aulographaceae</taxon>
    </lineage>
</organism>
<feature type="active site" evidence="10">
    <location>
        <position position="142"/>
    </location>
</feature>
<feature type="non-terminal residue" evidence="12">
    <location>
        <position position="159"/>
    </location>
</feature>
<gene>
    <name evidence="12" type="ORF">K402DRAFT_296906</name>
</gene>
<evidence type="ECO:0000256" key="6">
    <source>
        <dbReference type="ARBA" id="ARBA00022729"/>
    </source>
</evidence>
<dbReference type="GO" id="GO:0050525">
    <property type="term" value="F:cutinase activity"/>
    <property type="evidence" value="ECO:0007669"/>
    <property type="project" value="UniProtKB-EC"/>
</dbReference>
<evidence type="ECO:0000313" key="13">
    <source>
        <dbReference type="Proteomes" id="UP000800041"/>
    </source>
</evidence>
<dbReference type="Pfam" id="PF01083">
    <property type="entry name" value="Cutinase"/>
    <property type="match status" value="1"/>
</dbReference>
<comment type="catalytic activity">
    <reaction evidence="9">
        <text>cutin + H2O = cutin monomers.</text>
        <dbReference type="EC" id="3.1.1.74"/>
    </reaction>
</comment>
<evidence type="ECO:0000256" key="10">
    <source>
        <dbReference type="PIRSR" id="PIRSR611150-1"/>
    </source>
</evidence>
<dbReference type="AlphaFoldDB" id="A0A6G1H8Y9"/>
<evidence type="ECO:0000256" key="4">
    <source>
        <dbReference type="ARBA" id="ARBA00022487"/>
    </source>
</evidence>
<dbReference type="InterPro" id="IPR029058">
    <property type="entry name" value="AB_hydrolase_fold"/>
</dbReference>
<keyword evidence="4" id="KW-0719">Serine esterase</keyword>
<evidence type="ECO:0000256" key="11">
    <source>
        <dbReference type="PIRSR" id="PIRSR611150-2"/>
    </source>
</evidence>
<evidence type="ECO:0000256" key="5">
    <source>
        <dbReference type="ARBA" id="ARBA00022525"/>
    </source>
</evidence>
<keyword evidence="5" id="KW-0964">Secreted</keyword>
<dbReference type="InterPro" id="IPR000675">
    <property type="entry name" value="Cutinase/axe"/>
</dbReference>
<dbReference type="Proteomes" id="UP000800041">
    <property type="component" value="Unassembled WGS sequence"/>
</dbReference>
<evidence type="ECO:0000256" key="8">
    <source>
        <dbReference type="ARBA" id="ARBA00023157"/>
    </source>
</evidence>
<dbReference type="OrthoDB" id="2975078at2759"/>
<feature type="disulfide bond" evidence="11">
    <location>
        <begin position="8"/>
        <end position="80"/>
    </location>
</feature>
<dbReference type="SMART" id="SM01110">
    <property type="entry name" value="Cutinase"/>
    <property type="match status" value="1"/>
</dbReference>
<keyword evidence="8 11" id="KW-1015">Disulfide bond</keyword>
<protein>
    <recommendedName>
        <fullName evidence="3">cutinase</fullName>
        <ecNumber evidence="3">3.1.1.74</ecNumber>
    </recommendedName>
</protein>
<proteinExistence type="inferred from homology"/>
<evidence type="ECO:0000313" key="12">
    <source>
        <dbReference type="EMBL" id="KAF1989479.1"/>
    </source>
</evidence>
<accession>A0A6G1H8Y9</accession>
<feature type="disulfide bond" evidence="11">
    <location>
        <begin position="138"/>
        <end position="145"/>
    </location>
</feature>
<evidence type="ECO:0000256" key="7">
    <source>
        <dbReference type="ARBA" id="ARBA00022801"/>
    </source>
</evidence>
<feature type="non-terminal residue" evidence="12">
    <location>
        <position position="1"/>
    </location>
</feature>
<evidence type="ECO:0000256" key="2">
    <source>
        <dbReference type="ARBA" id="ARBA00007534"/>
    </source>
</evidence>
<dbReference type="PANTHER" id="PTHR48250:SF3">
    <property type="entry name" value="CUTINASE 1-RELATED"/>
    <property type="match status" value="1"/>
</dbReference>
<feature type="active site" description="Nucleophile" evidence="10">
    <location>
        <position position="91"/>
    </location>
</feature>
<dbReference type="EC" id="3.1.1.74" evidence="3"/>
<dbReference type="GO" id="GO:0016052">
    <property type="term" value="P:carbohydrate catabolic process"/>
    <property type="evidence" value="ECO:0007669"/>
    <property type="project" value="TreeGrafter"/>
</dbReference>
<dbReference type="GO" id="GO:0005576">
    <property type="term" value="C:extracellular region"/>
    <property type="evidence" value="ECO:0007669"/>
    <property type="project" value="UniProtKB-SubCell"/>
</dbReference>
<evidence type="ECO:0000256" key="1">
    <source>
        <dbReference type="ARBA" id="ARBA00004613"/>
    </source>
</evidence>
<dbReference type="InterPro" id="IPR011150">
    <property type="entry name" value="Cutinase_monf"/>
</dbReference>
<dbReference type="EMBL" id="ML977145">
    <property type="protein sequence ID" value="KAF1989479.1"/>
    <property type="molecule type" value="Genomic_DNA"/>
</dbReference>
<dbReference type="SUPFAM" id="SSF53474">
    <property type="entry name" value="alpha/beta-Hydrolases"/>
    <property type="match status" value="1"/>
</dbReference>
<name>A0A6G1H8Y9_9PEZI</name>
<dbReference type="Gene3D" id="3.40.50.1820">
    <property type="entry name" value="alpha/beta hydrolase"/>
    <property type="match status" value="1"/>
</dbReference>
<feature type="active site" description="Proton donor/acceptor" evidence="10">
    <location>
        <position position="154"/>
    </location>
</feature>
<comment type="subcellular location">
    <subcellularLocation>
        <location evidence="1">Secreted</location>
    </subcellularLocation>
</comment>
<sequence>LTSARAPCLPLEFIISRATTEPSPLGTRLGPALKHELEARLGPTIYVAGLDYPASFSLPDSPETGTRNLVERVRDRAEQCPDMRFAFSGYSQGCDVTHAALQQLAPLSERISSIVTFGDPLTSIGWPTAYQNRVLNFCDPGDRACGGQGTVPGHLNYGA</sequence>
<reference evidence="12" key="1">
    <citation type="journal article" date="2020" name="Stud. Mycol.">
        <title>101 Dothideomycetes genomes: a test case for predicting lifestyles and emergence of pathogens.</title>
        <authorList>
            <person name="Haridas S."/>
            <person name="Albert R."/>
            <person name="Binder M."/>
            <person name="Bloem J."/>
            <person name="Labutti K."/>
            <person name="Salamov A."/>
            <person name="Andreopoulos B."/>
            <person name="Baker S."/>
            <person name="Barry K."/>
            <person name="Bills G."/>
            <person name="Bluhm B."/>
            <person name="Cannon C."/>
            <person name="Castanera R."/>
            <person name="Culley D."/>
            <person name="Daum C."/>
            <person name="Ezra D."/>
            <person name="Gonzalez J."/>
            <person name="Henrissat B."/>
            <person name="Kuo A."/>
            <person name="Liang C."/>
            <person name="Lipzen A."/>
            <person name="Lutzoni F."/>
            <person name="Magnuson J."/>
            <person name="Mondo S."/>
            <person name="Nolan M."/>
            <person name="Ohm R."/>
            <person name="Pangilinan J."/>
            <person name="Park H.-J."/>
            <person name="Ramirez L."/>
            <person name="Alfaro M."/>
            <person name="Sun H."/>
            <person name="Tritt A."/>
            <person name="Yoshinaga Y."/>
            <person name="Zwiers L.-H."/>
            <person name="Turgeon B."/>
            <person name="Goodwin S."/>
            <person name="Spatafora J."/>
            <person name="Crous P."/>
            <person name="Grigoriev I."/>
        </authorList>
    </citation>
    <scope>NUCLEOTIDE SEQUENCE</scope>
    <source>
        <strain evidence="12">CBS 113979</strain>
    </source>
</reference>
<evidence type="ECO:0000256" key="3">
    <source>
        <dbReference type="ARBA" id="ARBA00013095"/>
    </source>
</evidence>
<dbReference type="PANTHER" id="PTHR48250">
    <property type="entry name" value="CUTINASE 2-RELATED"/>
    <property type="match status" value="1"/>
</dbReference>
<keyword evidence="6" id="KW-0732">Signal</keyword>